<evidence type="ECO:0000313" key="1">
    <source>
        <dbReference type="Ensembl" id="ENSAZOP00000001061.1"/>
    </source>
</evidence>
<proteinExistence type="predicted"/>
<dbReference type="Ensembl" id="ENSAZOT00000001144.1">
    <property type="protein sequence ID" value="ENSAZOP00000001061.1"/>
    <property type="gene ID" value="ENSAZOG00000000774.1"/>
</dbReference>
<dbReference type="AlphaFoldDB" id="A0A8B9ZMF5"/>
<sequence>MTSLWDSEQTEKADIKPVILTDSQRLIGSGNTIPVLSHRQTWPRPLTPPATCGLLNHTIGTVVKTENVAGPVSCAQRGSVPVTSMPTSISSSCASLDTTSTLQRKNVQTQIGPPLTADLRSVGSPLTATRALTPPQAAGDGISAVGSTNRFCSPAPPSGKGPRLAALKDWLVARPFPEQLSCISHLCPGDGCILWYRGIRNLQLHSLDVREMWVWGVVVCSVPASLLTRGSHRLDVLLLPWVAPENLAAEVPAPIHQHKTIKSKMLGGEGRSNSP</sequence>
<reference evidence="1" key="2">
    <citation type="submission" date="2025-09" db="UniProtKB">
        <authorList>
            <consortium name="Ensembl"/>
        </authorList>
    </citation>
    <scope>IDENTIFICATION</scope>
</reference>
<keyword evidence="2" id="KW-1185">Reference proteome</keyword>
<organism evidence="1 2">
    <name type="scientific">Anas zonorhyncha</name>
    <name type="common">Eastern spot-billed duck</name>
    <dbReference type="NCBI Taxonomy" id="75864"/>
    <lineage>
        <taxon>Eukaryota</taxon>
        <taxon>Metazoa</taxon>
        <taxon>Chordata</taxon>
        <taxon>Craniata</taxon>
        <taxon>Vertebrata</taxon>
        <taxon>Euteleostomi</taxon>
        <taxon>Archelosauria</taxon>
        <taxon>Archosauria</taxon>
        <taxon>Dinosauria</taxon>
        <taxon>Saurischia</taxon>
        <taxon>Theropoda</taxon>
        <taxon>Coelurosauria</taxon>
        <taxon>Aves</taxon>
        <taxon>Neognathae</taxon>
        <taxon>Galloanserae</taxon>
        <taxon>Anseriformes</taxon>
        <taxon>Anatidae</taxon>
        <taxon>Anatinae</taxon>
        <taxon>Anas</taxon>
    </lineage>
</organism>
<evidence type="ECO:0000313" key="2">
    <source>
        <dbReference type="Proteomes" id="UP000694549"/>
    </source>
</evidence>
<accession>A0A8B9ZMF5</accession>
<protein>
    <submittedName>
        <fullName evidence="1">Uncharacterized protein</fullName>
    </submittedName>
</protein>
<reference evidence="1" key="1">
    <citation type="submission" date="2025-08" db="UniProtKB">
        <authorList>
            <consortium name="Ensembl"/>
        </authorList>
    </citation>
    <scope>IDENTIFICATION</scope>
</reference>
<name>A0A8B9ZMF5_9AVES</name>
<dbReference type="Proteomes" id="UP000694549">
    <property type="component" value="Unplaced"/>
</dbReference>